<feature type="transmembrane region" description="Helical" evidence="1">
    <location>
        <begin position="95"/>
        <end position="116"/>
    </location>
</feature>
<dbReference type="STRING" id="278197.PEPE_0775"/>
<evidence type="ECO:0000256" key="1">
    <source>
        <dbReference type="SAM" id="Phobius"/>
    </source>
</evidence>
<dbReference type="AlphaFoldDB" id="Q03G36"/>
<dbReference type="OrthoDB" id="9919500at2"/>
<reference evidence="2 3" key="1">
    <citation type="journal article" date="2006" name="Proc. Natl. Acad. Sci. U.S.A.">
        <title>Comparative genomics of the lactic acid bacteria.</title>
        <authorList>
            <person name="Makarova K."/>
            <person name="Slesarev A."/>
            <person name="Wolf Y."/>
            <person name="Sorokin A."/>
            <person name="Mirkin B."/>
            <person name="Koonin E."/>
            <person name="Pavlov A."/>
            <person name="Pavlova N."/>
            <person name="Karamychev V."/>
            <person name="Polouchine N."/>
            <person name="Shakhova V."/>
            <person name="Grigoriev I."/>
            <person name="Lou Y."/>
            <person name="Rohksar D."/>
            <person name="Lucas S."/>
            <person name="Huang K."/>
            <person name="Goodstein D.M."/>
            <person name="Hawkins T."/>
            <person name="Plengvidhya V."/>
            <person name="Welker D."/>
            <person name="Hughes J."/>
            <person name="Goh Y."/>
            <person name="Benson A."/>
            <person name="Baldwin K."/>
            <person name="Lee J.H."/>
            <person name="Diaz-Muniz I."/>
            <person name="Dosti B."/>
            <person name="Smeianov V."/>
            <person name="Wechter W."/>
            <person name="Barabote R."/>
            <person name="Lorca G."/>
            <person name="Altermann E."/>
            <person name="Barrangou R."/>
            <person name="Ganesan B."/>
            <person name="Xie Y."/>
            <person name="Rawsthorne H."/>
            <person name="Tamir D."/>
            <person name="Parker C."/>
            <person name="Breidt F."/>
            <person name="Broadbent J."/>
            <person name="Hutkins R."/>
            <person name="O'Sullivan D."/>
            <person name="Steele J."/>
            <person name="Unlu G."/>
            <person name="Saier M."/>
            <person name="Klaenhammer T."/>
            <person name="Richardson P."/>
            <person name="Kozyavkin S."/>
            <person name="Weimer B."/>
            <person name="Mills D."/>
        </authorList>
    </citation>
    <scope>NUCLEOTIDE SEQUENCE [LARGE SCALE GENOMIC DNA]</scope>
    <source>
        <strain evidence="3">ATCC 25745 / CCUG 21536 / LMG 10740 / 183-1w</strain>
    </source>
</reference>
<sequence>MKDKAIEALINTLNDGAKNIPKITETMIRQYQQAQLFYGIASFAIAIFLVILIRWVWMKVFEKYKQYKQVKEKKPNPFSTRTNFSSFVHANDLEIQILILSIGTLIVGVIAISLLVGGCDNIGNYISPINGLINDLTNK</sequence>
<dbReference type="RefSeq" id="WP_011673248.1">
    <property type="nucleotide sequence ID" value="NC_008525.1"/>
</dbReference>
<dbReference type="EMBL" id="CP000422">
    <property type="protein sequence ID" value="ABJ67836.1"/>
    <property type="molecule type" value="Genomic_DNA"/>
</dbReference>
<organism evidence="2 3">
    <name type="scientific">Pediococcus pentosaceus (strain ATCC 25745 / CCUG 21536 / LMG 10740 / 183-1w)</name>
    <dbReference type="NCBI Taxonomy" id="278197"/>
    <lineage>
        <taxon>Bacteria</taxon>
        <taxon>Bacillati</taxon>
        <taxon>Bacillota</taxon>
        <taxon>Bacilli</taxon>
        <taxon>Lactobacillales</taxon>
        <taxon>Lactobacillaceae</taxon>
        <taxon>Pediococcus</taxon>
    </lineage>
</organism>
<proteinExistence type="predicted"/>
<keyword evidence="1" id="KW-0812">Transmembrane</keyword>
<dbReference type="Proteomes" id="UP000000773">
    <property type="component" value="Chromosome"/>
</dbReference>
<dbReference type="HOGENOM" id="CLU_1873443_0_0_9"/>
<evidence type="ECO:0000313" key="2">
    <source>
        <dbReference type="EMBL" id="ABJ67836.1"/>
    </source>
</evidence>
<name>Q03G36_PEDPA</name>
<keyword evidence="1" id="KW-0472">Membrane</keyword>
<keyword evidence="1" id="KW-1133">Transmembrane helix</keyword>
<protein>
    <submittedName>
        <fullName evidence="2">Uncharacterized protein</fullName>
    </submittedName>
</protein>
<feature type="transmembrane region" description="Helical" evidence="1">
    <location>
        <begin position="36"/>
        <end position="57"/>
    </location>
</feature>
<dbReference type="GeneID" id="33062154"/>
<dbReference type="KEGG" id="ppe:PEPE_0775"/>
<evidence type="ECO:0000313" key="3">
    <source>
        <dbReference type="Proteomes" id="UP000000773"/>
    </source>
</evidence>
<gene>
    <name evidence="2" type="ordered locus">PEPE_0775</name>
</gene>
<accession>Q03G36</accession>